<dbReference type="GO" id="GO:0016788">
    <property type="term" value="F:hydrolase activity, acting on ester bonds"/>
    <property type="evidence" value="ECO:0007669"/>
    <property type="project" value="InterPro"/>
</dbReference>
<accession>A0A7J7PE97</accession>
<gene>
    <name evidence="6" type="ORF">GIB67_025471</name>
</gene>
<dbReference type="AlphaFoldDB" id="A0A7J7PE97"/>
<keyword evidence="4" id="KW-0325">Glycoprotein</keyword>
<keyword evidence="7" id="KW-1185">Reference proteome</keyword>
<evidence type="ECO:0000256" key="1">
    <source>
        <dbReference type="ARBA" id="ARBA00008668"/>
    </source>
</evidence>
<evidence type="ECO:0000256" key="4">
    <source>
        <dbReference type="ARBA" id="ARBA00023180"/>
    </source>
</evidence>
<feature type="chain" id="PRO_5029504748" evidence="5">
    <location>
        <begin position="23"/>
        <end position="350"/>
    </location>
</feature>
<reference evidence="6 7" key="1">
    <citation type="journal article" date="2020" name="IScience">
        <title>Genome Sequencing of the Endangered Kingdonia uniflora (Circaeasteraceae, Ranunculales) Reveals Potential Mechanisms of Evolutionary Specialization.</title>
        <authorList>
            <person name="Sun Y."/>
            <person name="Deng T."/>
            <person name="Zhang A."/>
            <person name="Moore M.J."/>
            <person name="Landis J.B."/>
            <person name="Lin N."/>
            <person name="Zhang H."/>
            <person name="Zhang X."/>
            <person name="Huang J."/>
            <person name="Zhang X."/>
            <person name="Sun H."/>
            <person name="Wang H."/>
        </authorList>
    </citation>
    <scope>NUCLEOTIDE SEQUENCE [LARGE SCALE GENOMIC DNA]</scope>
    <source>
        <strain evidence="6">TB1705</strain>
        <tissue evidence="6">Leaf</tissue>
    </source>
</reference>
<name>A0A7J7PE97_9MAGN</name>
<sequence>MGFSQALCLLLLVFSNTLLVWGCYTSIFSFGDSLADTGNLLNSEANTSPLILHPPYGETYFHRPTGRASDGRLIIDYIAQSVGLPLLSPYLGNHGSEDFRQGVNFAVVGATALDAAFLNERDIVPSTNNSLEIVTIFSKLHYFLWARSEEMIFEQRNVEEILTLVPKVIDTIYSAIKMLIDNGAVTLVVPGNLPIGCSAAYLSIYESQNKDDYDPLTGCLNWLNQFSKYHNKLFQQELDRLRKLYLHITIIYADFYNPAMQIYQSPAGLGFIKGALTACCGGGGPYNYNVSAKCGNQGASTCDDPSMFVSWDGTHLTEAAYRWIASSLLRGPFTTPRFSSSCLSAVACKI</sequence>
<proteinExistence type="inferred from homology"/>
<organism evidence="6 7">
    <name type="scientific">Kingdonia uniflora</name>
    <dbReference type="NCBI Taxonomy" id="39325"/>
    <lineage>
        <taxon>Eukaryota</taxon>
        <taxon>Viridiplantae</taxon>
        <taxon>Streptophyta</taxon>
        <taxon>Embryophyta</taxon>
        <taxon>Tracheophyta</taxon>
        <taxon>Spermatophyta</taxon>
        <taxon>Magnoliopsida</taxon>
        <taxon>Ranunculales</taxon>
        <taxon>Circaeasteraceae</taxon>
        <taxon>Kingdonia</taxon>
    </lineage>
</organism>
<dbReference type="PANTHER" id="PTHR22835">
    <property type="entry name" value="ZINC FINGER FYVE DOMAIN CONTAINING PROTEIN"/>
    <property type="match status" value="1"/>
</dbReference>
<dbReference type="InterPro" id="IPR036514">
    <property type="entry name" value="SGNH_hydro_sf"/>
</dbReference>
<keyword evidence="3" id="KW-0378">Hydrolase</keyword>
<dbReference type="Proteomes" id="UP000541444">
    <property type="component" value="Unassembled WGS sequence"/>
</dbReference>
<dbReference type="SUPFAM" id="SSF52266">
    <property type="entry name" value="SGNH hydrolase"/>
    <property type="match status" value="1"/>
</dbReference>
<dbReference type="Pfam" id="PF00657">
    <property type="entry name" value="Lipase_GDSL"/>
    <property type="match status" value="1"/>
</dbReference>
<keyword evidence="2 5" id="KW-0732">Signal</keyword>
<evidence type="ECO:0000256" key="3">
    <source>
        <dbReference type="ARBA" id="ARBA00022801"/>
    </source>
</evidence>
<dbReference type="PANTHER" id="PTHR22835:SF683">
    <property type="entry name" value="OS05G0506800 PROTEIN"/>
    <property type="match status" value="1"/>
</dbReference>
<dbReference type="EMBL" id="JACGCM010000002">
    <property type="protein sequence ID" value="KAF6177134.1"/>
    <property type="molecule type" value="Genomic_DNA"/>
</dbReference>
<dbReference type="InterPro" id="IPR035669">
    <property type="entry name" value="SGNH_plant_lipase-like"/>
</dbReference>
<dbReference type="OrthoDB" id="1600564at2759"/>
<dbReference type="CDD" id="cd01837">
    <property type="entry name" value="SGNH_plant_lipase_like"/>
    <property type="match status" value="1"/>
</dbReference>
<protein>
    <submittedName>
        <fullName evidence="6">Uncharacterized protein</fullName>
    </submittedName>
</protein>
<evidence type="ECO:0000256" key="2">
    <source>
        <dbReference type="ARBA" id="ARBA00022729"/>
    </source>
</evidence>
<comment type="similarity">
    <text evidence="1">Belongs to the 'GDSL' lipolytic enzyme family.</text>
</comment>
<evidence type="ECO:0000313" key="6">
    <source>
        <dbReference type="EMBL" id="KAF6177134.1"/>
    </source>
</evidence>
<evidence type="ECO:0000256" key="5">
    <source>
        <dbReference type="SAM" id="SignalP"/>
    </source>
</evidence>
<dbReference type="InterPro" id="IPR001087">
    <property type="entry name" value="GDSL"/>
</dbReference>
<dbReference type="Gene3D" id="3.40.50.1110">
    <property type="entry name" value="SGNH hydrolase"/>
    <property type="match status" value="1"/>
</dbReference>
<feature type="signal peptide" evidence="5">
    <location>
        <begin position="1"/>
        <end position="22"/>
    </location>
</feature>
<comment type="caution">
    <text evidence="6">The sequence shown here is derived from an EMBL/GenBank/DDBJ whole genome shotgun (WGS) entry which is preliminary data.</text>
</comment>
<evidence type="ECO:0000313" key="7">
    <source>
        <dbReference type="Proteomes" id="UP000541444"/>
    </source>
</evidence>